<dbReference type="PROSITE" id="PS50090">
    <property type="entry name" value="MYB_LIKE"/>
    <property type="match status" value="1"/>
</dbReference>
<dbReference type="AlphaFoldDB" id="A0AAD1U654"/>
<gene>
    <name evidence="4" type="ORF">ECRASSUSDP1_LOCUS2487</name>
</gene>
<name>A0AAD1U654_EUPCR</name>
<reference evidence="4" key="1">
    <citation type="submission" date="2023-07" db="EMBL/GenBank/DDBJ databases">
        <authorList>
            <consortium name="AG Swart"/>
            <person name="Singh M."/>
            <person name="Singh A."/>
            <person name="Seah K."/>
            <person name="Emmerich C."/>
        </authorList>
    </citation>
    <scope>NUCLEOTIDE SEQUENCE</scope>
    <source>
        <strain evidence="4">DP1</strain>
    </source>
</reference>
<dbReference type="EMBL" id="CAMPGE010002376">
    <property type="protein sequence ID" value="CAI2361177.1"/>
    <property type="molecule type" value="Genomic_DNA"/>
</dbReference>
<evidence type="ECO:0000256" key="1">
    <source>
        <dbReference type="SAM" id="MobiDB-lite"/>
    </source>
</evidence>
<keyword evidence="5" id="KW-1185">Reference proteome</keyword>
<feature type="domain" description="HTH myb-type" evidence="3">
    <location>
        <begin position="17"/>
        <end position="67"/>
    </location>
</feature>
<evidence type="ECO:0000313" key="5">
    <source>
        <dbReference type="Proteomes" id="UP001295684"/>
    </source>
</evidence>
<feature type="region of interest" description="Disordered" evidence="1">
    <location>
        <begin position="100"/>
        <end position="131"/>
    </location>
</feature>
<dbReference type="Pfam" id="PF00249">
    <property type="entry name" value="Myb_DNA-binding"/>
    <property type="match status" value="1"/>
</dbReference>
<evidence type="ECO:0000313" key="4">
    <source>
        <dbReference type="EMBL" id="CAI2361177.1"/>
    </source>
</evidence>
<dbReference type="SMART" id="SM00717">
    <property type="entry name" value="SANT"/>
    <property type="match status" value="1"/>
</dbReference>
<dbReference type="InterPro" id="IPR001005">
    <property type="entry name" value="SANT/Myb"/>
</dbReference>
<dbReference type="Gene3D" id="1.10.10.60">
    <property type="entry name" value="Homeodomain-like"/>
    <property type="match status" value="1"/>
</dbReference>
<evidence type="ECO:0000259" key="2">
    <source>
        <dbReference type="PROSITE" id="PS50090"/>
    </source>
</evidence>
<accession>A0AAD1U654</accession>
<dbReference type="PROSITE" id="PS51294">
    <property type="entry name" value="HTH_MYB"/>
    <property type="match status" value="1"/>
</dbReference>
<dbReference type="InterPro" id="IPR017930">
    <property type="entry name" value="Myb_dom"/>
</dbReference>
<comment type="caution">
    <text evidence="4">The sequence shown here is derived from an EMBL/GenBank/DDBJ whole genome shotgun (WGS) entry which is preliminary data.</text>
</comment>
<protein>
    <submittedName>
        <fullName evidence="4">Uncharacterized protein</fullName>
    </submittedName>
</protein>
<dbReference type="SUPFAM" id="SSF46689">
    <property type="entry name" value="Homeodomain-like"/>
    <property type="match status" value="1"/>
</dbReference>
<feature type="domain" description="Myb-like" evidence="2">
    <location>
        <begin position="13"/>
        <end position="63"/>
    </location>
</feature>
<proteinExistence type="predicted"/>
<feature type="compositionally biased region" description="Basic and acidic residues" evidence="1">
    <location>
        <begin position="100"/>
        <end position="119"/>
    </location>
</feature>
<dbReference type="InterPro" id="IPR009057">
    <property type="entry name" value="Homeodomain-like_sf"/>
</dbReference>
<organism evidence="4 5">
    <name type="scientific">Euplotes crassus</name>
    <dbReference type="NCBI Taxonomy" id="5936"/>
    <lineage>
        <taxon>Eukaryota</taxon>
        <taxon>Sar</taxon>
        <taxon>Alveolata</taxon>
        <taxon>Ciliophora</taxon>
        <taxon>Intramacronucleata</taxon>
        <taxon>Spirotrichea</taxon>
        <taxon>Hypotrichia</taxon>
        <taxon>Euplotida</taxon>
        <taxon>Euplotidae</taxon>
        <taxon>Moneuplotes</taxon>
    </lineage>
</organism>
<sequence length="326" mass="37899">MNKEEEPKVFSWLKGYNTGKWSSEEHAQFIKCLKMHGIDWPMLKKMVPTRKRLQIKSHLRKYFNQIKKIYGLEDPMEYIKTNTCENLRFHKNEHYGTQKKEIEKEDAQQEKEQIGDRRPQMGLRGGLGGSEEVGGRVEVQRGVGQKRRDVKCERKLGEEIGGDERVERQIKEQEVFEVKEKRSKQETPEIILKSFSQNQFPEKIDEKASIAQNIPVFEHEAIIKSTVPIDIKISPGQHTNVNIIPTTNENCLPAQPILFCMQVQGNWQSLNPTYFDPTTLANQSQPSNLYHQGSQNQMDYKLVKLLSACYCMCKIIPKDAQYRKDI</sequence>
<dbReference type="CDD" id="cd00167">
    <property type="entry name" value="SANT"/>
    <property type="match status" value="1"/>
</dbReference>
<dbReference type="Proteomes" id="UP001295684">
    <property type="component" value="Unassembled WGS sequence"/>
</dbReference>
<evidence type="ECO:0000259" key="3">
    <source>
        <dbReference type="PROSITE" id="PS51294"/>
    </source>
</evidence>